<evidence type="ECO:0000256" key="1">
    <source>
        <dbReference type="ARBA" id="ARBA00022679"/>
    </source>
</evidence>
<name>A0A934KSH0_9FLAO</name>
<keyword evidence="4" id="KW-1185">Reference proteome</keyword>
<dbReference type="Pfam" id="PF13649">
    <property type="entry name" value="Methyltransf_25"/>
    <property type="match status" value="1"/>
</dbReference>
<keyword evidence="3" id="KW-0489">Methyltransferase</keyword>
<protein>
    <submittedName>
        <fullName evidence="3">Class I SAM-dependent methyltransferase</fullName>
    </submittedName>
</protein>
<reference evidence="3 4" key="1">
    <citation type="submission" date="2020-09" db="EMBL/GenBank/DDBJ databases">
        <title>Draft genome of Gelidibacter salicanalis PAMC21136.</title>
        <authorList>
            <person name="Park H."/>
        </authorList>
    </citation>
    <scope>NUCLEOTIDE SEQUENCE [LARGE SCALE GENOMIC DNA]</scope>
    <source>
        <strain evidence="3 4">PAMC21136</strain>
    </source>
</reference>
<keyword evidence="1" id="KW-0808">Transferase</keyword>
<feature type="domain" description="Methyltransferase" evidence="2">
    <location>
        <begin position="68"/>
        <end position="164"/>
    </location>
</feature>
<dbReference type="SUPFAM" id="SSF53335">
    <property type="entry name" value="S-adenosyl-L-methionine-dependent methyltransferases"/>
    <property type="match status" value="1"/>
</dbReference>
<evidence type="ECO:0000313" key="4">
    <source>
        <dbReference type="Proteomes" id="UP000662373"/>
    </source>
</evidence>
<dbReference type="Proteomes" id="UP000662373">
    <property type="component" value="Unassembled WGS sequence"/>
</dbReference>
<dbReference type="AlphaFoldDB" id="A0A934KSH0"/>
<organism evidence="3 4">
    <name type="scientific">Gelidibacter salicanalis</name>
    <dbReference type="NCBI Taxonomy" id="291193"/>
    <lineage>
        <taxon>Bacteria</taxon>
        <taxon>Pseudomonadati</taxon>
        <taxon>Bacteroidota</taxon>
        <taxon>Flavobacteriia</taxon>
        <taxon>Flavobacteriales</taxon>
        <taxon>Flavobacteriaceae</taxon>
        <taxon>Gelidibacter</taxon>
    </lineage>
</organism>
<dbReference type="InterPro" id="IPR029063">
    <property type="entry name" value="SAM-dependent_MTases_sf"/>
</dbReference>
<comment type="caution">
    <text evidence="3">The sequence shown here is derived from an EMBL/GenBank/DDBJ whole genome shotgun (WGS) entry which is preliminary data.</text>
</comment>
<proteinExistence type="predicted"/>
<dbReference type="GO" id="GO:0008168">
    <property type="term" value="F:methyltransferase activity"/>
    <property type="evidence" value="ECO:0007669"/>
    <property type="project" value="UniProtKB-KW"/>
</dbReference>
<gene>
    <name evidence="3" type="ORF">JEM65_07985</name>
</gene>
<sequence>MKAEKSSQQNMDSNRLHYDKLYQNVNVDSILKVLDNLETYMATVTSTHISWVGMYMGDFQSKVAGMDILELGCGDCRNAAILAALGARVVANDISERSCAIVAVLNDSYPFKHPIRFVSGDFTTSDLPAETFDFVIGKAFLHHLTLDLEKEILKKVAYVLKRSGEARFFETAVNSKVLDELRWATPMNDRPSKWFQPKAFKQWEASDPHPPRDNSSAHYSKVGHKFFRTVQITPLGIFERFNRLLPINQNNMGHFKRKALEFEAYVPLTIRSFGARSQVVIYRNPK</sequence>
<dbReference type="GO" id="GO:0032259">
    <property type="term" value="P:methylation"/>
    <property type="evidence" value="ECO:0007669"/>
    <property type="project" value="UniProtKB-KW"/>
</dbReference>
<evidence type="ECO:0000313" key="3">
    <source>
        <dbReference type="EMBL" id="MBJ7880586.1"/>
    </source>
</evidence>
<evidence type="ECO:0000259" key="2">
    <source>
        <dbReference type="Pfam" id="PF13649"/>
    </source>
</evidence>
<dbReference type="PANTHER" id="PTHR43861">
    <property type="entry name" value="TRANS-ACONITATE 2-METHYLTRANSFERASE-RELATED"/>
    <property type="match status" value="1"/>
</dbReference>
<accession>A0A934KSH0</accession>
<dbReference type="EMBL" id="JAEHJZ010000017">
    <property type="protein sequence ID" value="MBJ7880586.1"/>
    <property type="molecule type" value="Genomic_DNA"/>
</dbReference>
<dbReference type="Gene3D" id="3.40.50.150">
    <property type="entry name" value="Vaccinia Virus protein VP39"/>
    <property type="match status" value="1"/>
</dbReference>
<dbReference type="InterPro" id="IPR041698">
    <property type="entry name" value="Methyltransf_25"/>
</dbReference>
<dbReference type="CDD" id="cd02440">
    <property type="entry name" value="AdoMet_MTases"/>
    <property type="match status" value="1"/>
</dbReference>